<feature type="transmembrane region" description="Helical" evidence="1">
    <location>
        <begin position="330"/>
        <end position="353"/>
    </location>
</feature>
<keyword evidence="3" id="KW-1185">Reference proteome</keyword>
<feature type="transmembrane region" description="Helical" evidence="1">
    <location>
        <begin position="291"/>
        <end position="310"/>
    </location>
</feature>
<keyword evidence="1" id="KW-0472">Membrane</keyword>
<organism evidence="2 3">
    <name type="scientific">Pseudomonas weihenstephanensis</name>
    <dbReference type="NCBI Taxonomy" id="1608994"/>
    <lineage>
        <taxon>Bacteria</taxon>
        <taxon>Pseudomonadati</taxon>
        <taxon>Pseudomonadota</taxon>
        <taxon>Gammaproteobacteria</taxon>
        <taxon>Pseudomonadales</taxon>
        <taxon>Pseudomonadaceae</taxon>
        <taxon>Pseudomonas</taxon>
    </lineage>
</organism>
<evidence type="ECO:0000313" key="2">
    <source>
        <dbReference type="EMBL" id="MBM1195417.1"/>
    </source>
</evidence>
<dbReference type="Proteomes" id="UP000809529">
    <property type="component" value="Unassembled WGS sequence"/>
</dbReference>
<evidence type="ECO:0000313" key="3">
    <source>
        <dbReference type="Proteomes" id="UP000809529"/>
    </source>
</evidence>
<gene>
    <name evidence="2" type="ORF">GYN02_09525</name>
</gene>
<feature type="transmembrane region" description="Helical" evidence="1">
    <location>
        <begin position="415"/>
        <end position="437"/>
    </location>
</feature>
<keyword evidence="1" id="KW-1133">Transmembrane helix</keyword>
<feature type="transmembrane region" description="Helical" evidence="1">
    <location>
        <begin position="16"/>
        <end position="37"/>
    </location>
</feature>
<protein>
    <submittedName>
        <fullName evidence="2">Uncharacterized protein</fullName>
    </submittedName>
</protein>
<feature type="transmembrane region" description="Helical" evidence="1">
    <location>
        <begin position="89"/>
        <end position="111"/>
    </location>
</feature>
<feature type="transmembrane region" description="Helical" evidence="1">
    <location>
        <begin position="123"/>
        <end position="145"/>
    </location>
</feature>
<name>A0ABS1ZG54_9PSED</name>
<feature type="transmembrane region" description="Helical" evidence="1">
    <location>
        <begin position="215"/>
        <end position="235"/>
    </location>
</feature>
<reference evidence="2 3" key="1">
    <citation type="submission" date="2020-01" db="EMBL/GenBank/DDBJ databases">
        <title>Comparative genomics of meat spoilage bacteria.</title>
        <authorList>
            <person name="Hilgarth M."/>
            <person name="Vogel R.F."/>
        </authorList>
    </citation>
    <scope>NUCLEOTIDE SEQUENCE [LARGE SCALE GENOMIC DNA]</scope>
    <source>
        <strain evidence="2 3">TMW2.2077</strain>
    </source>
</reference>
<dbReference type="EMBL" id="JAAEBW010000004">
    <property type="protein sequence ID" value="MBM1195417.1"/>
    <property type="molecule type" value="Genomic_DNA"/>
</dbReference>
<feature type="transmembrane region" description="Helical" evidence="1">
    <location>
        <begin position="390"/>
        <end position="408"/>
    </location>
</feature>
<keyword evidence="1" id="KW-0812">Transmembrane</keyword>
<evidence type="ECO:0000256" key="1">
    <source>
        <dbReference type="SAM" id="Phobius"/>
    </source>
</evidence>
<dbReference type="RefSeq" id="WP_203302743.1">
    <property type="nucleotide sequence ID" value="NZ_JAAEBW010000004.1"/>
</dbReference>
<feature type="transmembrane region" description="Helical" evidence="1">
    <location>
        <begin position="457"/>
        <end position="480"/>
    </location>
</feature>
<proteinExistence type="predicted"/>
<accession>A0ABS1ZG54</accession>
<feature type="transmembrane region" description="Helical" evidence="1">
    <location>
        <begin position="168"/>
        <end position="194"/>
    </location>
</feature>
<feature type="transmembrane region" description="Helical" evidence="1">
    <location>
        <begin position="255"/>
        <end position="279"/>
    </location>
</feature>
<sequence>MSKESFFAHRYTTQSMIVLFAILLFVVVYWVCGTIAVNAGTGWDGSIYLNYIERLARGEAIHGDPYRLMRMPGFGPLIGGAALGLSPTYFLTFQMLVNGLVVSMGLALFYSALMNIGCERKSALMSTALLMLTWPVLVMPVYYPILSDHAAIALSCTALWLWSKSLRVWLSGLCVLSVWVLPGLFLLPLVLLCFPFQHASKDEGCQSAKVLSVRIFAVSGVIAAALLLKHLLRFSVEKIAVHAVDKNGQTALTEWLPLTYVAAILCVLYVAWIYSRLIVDRSVWSALNIKWLCVSLVVLASTFVWVYLSFDWSVGFAGPPLTKFMTFQSLAAPFKPLVAHFYAFGPVIVLSLWSLYRWSIKRERNVPRALIVVLAAYLPFLLFGSESRQWIGVLPVSAAIFAMSGFSFGLRIWSVIYAALLITPLMFLQSNNAQALAQGLSYQSGEWQYYFGRQGPWMSASMYLSVAALLLVFVLVAMLIQRFSKQAVK</sequence>
<feature type="transmembrane region" description="Helical" evidence="1">
    <location>
        <begin position="365"/>
        <end position="384"/>
    </location>
</feature>
<comment type="caution">
    <text evidence="2">The sequence shown here is derived from an EMBL/GenBank/DDBJ whole genome shotgun (WGS) entry which is preliminary data.</text>
</comment>